<keyword evidence="2" id="KW-0479">Metal-binding</keyword>
<reference evidence="5" key="2">
    <citation type="journal article" date="2014" name="ISME J.">
        <title>Microbial stratification in low pH oxic and suboxic macroscopic growths along an acid mine drainage.</title>
        <authorList>
            <person name="Mendez-Garcia C."/>
            <person name="Mesa V."/>
            <person name="Sprenger R.R."/>
            <person name="Richter M."/>
            <person name="Diez M.S."/>
            <person name="Solano J."/>
            <person name="Bargiela R."/>
            <person name="Golyshina O.V."/>
            <person name="Manteca A."/>
            <person name="Ramos J.L."/>
            <person name="Gallego J.R."/>
            <person name="Llorente I."/>
            <person name="Martins Dos Santos V.A."/>
            <person name="Jensen O.N."/>
            <person name="Pelaez A.I."/>
            <person name="Sanchez J."/>
            <person name="Ferrer M."/>
        </authorList>
    </citation>
    <scope>NUCLEOTIDE SEQUENCE</scope>
</reference>
<evidence type="ECO:0000256" key="2">
    <source>
        <dbReference type="ARBA" id="ARBA00022723"/>
    </source>
</evidence>
<dbReference type="PANTHER" id="PTHR43462">
    <property type="entry name" value="ALANYL-TRNA EDITING PROTEIN"/>
    <property type="match status" value="1"/>
</dbReference>
<dbReference type="SMART" id="SM00863">
    <property type="entry name" value="tRNA_SAD"/>
    <property type="match status" value="1"/>
</dbReference>
<dbReference type="AlphaFoldDB" id="T0YJP2"/>
<name>T0YJP2_9ZZZZ</name>
<protein>
    <submittedName>
        <fullName evidence="5">Alanyl tRNA synthetase second additional domain protein</fullName>
    </submittedName>
</protein>
<gene>
    <name evidence="5" type="ORF">B1A_18184</name>
</gene>
<dbReference type="EMBL" id="AUZX01013403">
    <property type="protein sequence ID" value="EQD35651.1"/>
    <property type="molecule type" value="Genomic_DNA"/>
</dbReference>
<reference evidence="5" key="1">
    <citation type="submission" date="2013-08" db="EMBL/GenBank/DDBJ databases">
        <authorList>
            <person name="Mendez C."/>
            <person name="Richter M."/>
            <person name="Ferrer M."/>
            <person name="Sanchez J."/>
        </authorList>
    </citation>
    <scope>NUCLEOTIDE SEQUENCE</scope>
</reference>
<dbReference type="Pfam" id="PF07973">
    <property type="entry name" value="tRNA_SAD"/>
    <property type="match status" value="1"/>
</dbReference>
<keyword evidence="5" id="KW-0436">Ligase</keyword>
<dbReference type="InterPro" id="IPR018163">
    <property type="entry name" value="Thr/Ala-tRNA-synth_IIc_edit"/>
</dbReference>
<evidence type="ECO:0000259" key="4">
    <source>
        <dbReference type="SMART" id="SM00863"/>
    </source>
</evidence>
<feature type="domain" description="Threonyl/alanyl tRNA synthetase SAD" evidence="4">
    <location>
        <begin position="133"/>
        <end position="176"/>
    </location>
</feature>
<dbReference type="GO" id="GO:0002161">
    <property type="term" value="F:aminoacyl-tRNA deacylase activity"/>
    <property type="evidence" value="ECO:0007669"/>
    <property type="project" value="UniProtKB-ARBA"/>
</dbReference>
<dbReference type="GO" id="GO:0004812">
    <property type="term" value="F:aminoacyl-tRNA ligase activity"/>
    <property type="evidence" value="ECO:0007669"/>
    <property type="project" value="UniProtKB-KW"/>
</dbReference>
<comment type="caution">
    <text evidence="5">The sequence shown here is derived from an EMBL/GenBank/DDBJ whole genome shotgun (WGS) entry which is preliminary data.</text>
</comment>
<accession>T0YJP2</accession>
<sequence>MIDTWSDGVAIHLISHDTYPDNIKGKEVRQLINWDIRYGHMKFRTALRIMTGIAYRDYKVANRVNQTYDDQAWVDLEIPEINEEIVKKIEDETNAIISRGEKVDFTYKKRDEVVSNHDFMTMTRGNIPEFPEIRLVKIGDLPYQPDFGTHVHNTKEVGKVIFKTTLIKGKVSKRVIVSLA</sequence>
<dbReference type="GO" id="GO:0005524">
    <property type="term" value="F:ATP binding"/>
    <property type="evidence" value="ECO:0007669"/>
    <property type="project" value="InterPro"/>
</dbReference>
<proteinExistence type="predicted"/>
<organism evidence="5">
    <name type="scientific">mine drainage metagenome</name>
    <dbReference type="NCBI Taxonomy" id="410659"/>
    <lineage>
        <taxon>unclassified sequences</taxon>
        <taxon>metagenomes</taxon>
        <taxon>ecological metagenomes</taxon>
    </lineage>
</organism>
<dbReference type="GO" id="GO:0043039">
    <property type="term" value="P:tRNA aminoacylation"/>
    <property type="evidence" value="ECO:0007669"/>
    <property type="project" value="InterPro"/>
</dbReference>
<dbReference type="GO" id="GO:0046872">
    <property type="term" value="F:metal ion binding"/>
    <property type="evidence" value="ECO:0007669"/>
    <property type="project" value="UniProtKB-KW"/>
</dbReference>
<dbReference type="InterPro" id="IPR051335">
    <property type="entry name" value="Alanyl-tRNA_Editing_Enzymes"/>
</dbReference>
<dbReference type="PANTHER" id="PTHR43462:SF1">
    <property type="entry name" value="ALANYL-TRNA EDITING PROTEIN AARSD1"/>
    <property type="match status" value="1"/>
</dbReference>
<dbReference type="SUPFAM" id="SSF55186">
    <property type="entry name" value="ThrRS/AlaRS common domain"/>
    <property type="match status" value="1"/>
</dbReference>
<comment type="cofactor">
    <cofactor evidence="1">
        <name>Zn(2+)</name>
        <dbReference type="ChEBI" id="CHEBI:29105"/>
    </cofactor>
</comment>
<dbReference type="InterPro" id="IPR012947">
    <property type="entry name" value="tRNA_SAD"/>
</dbReference>
<keyword evidence="3" id="KW-0862">Zinc</keyword>
<evidence type="ECO:0000256" key="1">
    <source>
        <dbReference type="ARBA" id="ARBA00001947"/>
    </source>
</evidence>
<evidence type="ECO:0000256" key="3">
    <source>
        <dbReference type="ARBA" id="ARBA00022833"/>
    </source>
</evidence>
<evidence type="ECO:0000313" key="5">
    <source>
        <dbReference type="EMBL" id="EQD35651.1"/>
    </source>
</evidence>
<dbReference type="Gene3D" id="3.30.980.10">
    <property type="entry name" value="Threonyl-trna Synthetase, Chain A, domain 2"/>
    <property type="match status" value="1"/>
</dbReference>
<keyword evidence="5" id="KW-0030">Aminoacyl-tRNA synthetase</keyword>